<keyword evidence="18" id="KW-0175">Coiled coil</keyword>
<dbReference type="STRING" id="619805.SAMN05660477_02601"/>
<keyword evidence="22" id="KW-1185">Reference proteome</keyword>
<dbReference type="Proteomes" id="UP000191112">
    <property type="component" value="Unassembled WGS sequence"/>
</dbReference>
<dbReference type="PROSITE" id="PS50125">
    <property type="entry name" value="GUANYLATE_CYCLASE_2"/>
    <property type="match status" value="1"/>
</dbReference>
<evidence type="ECO:0000256" key="17">
    <source>
        <dbReference type="RuleBase" id="RU000405"/>
    </source>
</evidence>
<organism evidence="21 22">
    <name type="scientific">Soonwooa buanensis</name>
    <dbReference type="NCBI Taxonomy" id="619805"/>
    <lineage>
        <taxon>Bacteria</taxon>
        <taxon>Pseudomonadati</taxon>
        <taxon>Bacteroidota</taxon>
        <taxon>Flavobacteriia</taxon>
        <taxon>Flavobacteriales</taxon>
        <taxon>Weeksellaceae</taxon>
        <taxon>Chryseobacterium group</taxon>
        <taxon>Soonwooa</taxon>
    </lineage>
</organism>
<evidence type="ECO:0000256" key="1">
    <source>
        <dbReference type="ARBA" id="ARBA00001593"/>
    </source>
</evidence>
<keyword evidence="9" id="KW-0460">Magnesium</keyword>
<dbReference type="GO" id="GO:0005524">
    <property type="term" value="F:ATP binding"/>
    <property type="evidence" value="ECO:0007669"/>
    <property type="project" value="UniProtKB-KW"/>
</dbReference>
<dbReference type="SMART" id="SM00044">
    <property type="entry name" value="CYCc"/>
    <property type="match status" value="1"/>
</dbReference>
<evidence type="ECO:0000256" key="9">
    <source>
        <dbReference type="ARBA" id="ARBA00022842"/>
    </source>
</evidence>
<keyword evidence="11" id="KW-0115">cAMP biosynthesis</keyword>
<dbReference type="InterPro" id="IPR001054">
    <property type="entry name" value="A/G_cyclase"/>
</dbReference>
<dbReference type="InterPro" id="IPR029787">
    <property type="entry name" value="Nucleotide_cyclase"/>
</dbReference>
<evidence type="ECO:0000256" key="10">
    <source>
        <dbReference type="ARBA" id="ARBA00022989"/>
    </source>
</evidence>
<keyword evidence="10 19" id="KW-1133">Transmembrane helix</keyword>
<reference evidence="21 22" key="1">
    <citation type="submission" date="2017-02" db="EMBL/GenBank/DDBJ databases">
        <authorList>
            <person name="Peterson S.W."/>
        </authorList>
    </citation>
    <scope>NUCLEOTIDE SEQUENCE [LARGE SCALE GENOMIC DNA]</scope>
    <source>
        <strain evidence="21 22">DSM 22323</strain>
    </source>
</reference>
<dbReference type="AlphaFoldDB" id="A0A1T5G721"/>
<feature type="transmembrane region" description="Helical" evidence="19">
    <location>
        <begin position="268"/>
        <end position="289"/>
    </location>
</feature>
<dbReference type="CDD" id="cd07302">
    <property type="entry name" value="CHD"/>
    <property type="match status" value="1"/>
</dbReference>
<dbReference type="FunFam" id="3.30.70.1230:FF:000033">
    <property type="entry name" value="Adenylate cyclase"/>
    <property type="match status" value="1"/>
</dbReference>
<feature type="transmembrane region" description="Helical" evidence="19">
    <location>
        <begin position="319"/>
        <end position="341"/>
    </location>
</feature>
<dbReference type="Gene3D" id="2.60.120.260">
    <property type="entry name" value="Galactose-binding domain-like"/>
    <property type="match status" value="1"/>
</dbReference>
<evidence type="ECO:0000256" key="2">
    <source>
        <dbReference type="ARBA" id="ARBA00004370"/>
    </source>
</evidence>
<feature type="transmembrane region" description="Helical" evidence="19">
    <location>
        <begin position="389"/>
        <end position="410"/>
    </location>
</feature>
<dbReference type="PANTHER" id="PTHR11920">
    <property type="entry name" value="GUANYLYL CYCLASE"/>
    <property type="match status" value="1"/>
</dbReference>
<keyword evidence="13 17" id="KW-0456">Lyase</keyword>
<evidence type="ECO:0000256" key="14">
    <source>
        <dbReference type="ARBA" id="ARBA00032597"/>
    </source>
</evidence>
<feature type="transmembrane region" description="Helical" evidence="19">
    <location>
        <begin position="235"/>
        <end position="256"/>
    </location>
</feature>
<proteinExistence type="inferred from homology"/>
<keyword evidence="5 19" id="KW-0812">Transmembrane</keyword>
<feature type="coiled-coil region" evidence="18">
    <location>
        <begin position="431"/>
        <end position="465"/>
    </location>
</feature>
<dbReference type="InterPro" id="IPR018297">
    <property type="entry name" value="A/G_cyclase_CS"/>
</dbReference>
<dbReference type="GO" id="GO:0046872">
    <property type="term" value="F:metal ion binding"/>
    <property type="evidence" value="ECO:0007669"/>
    <property type="project" value="UniProtKB-KW"/>
</dbReference>
<name>A0A1T5G721_9FLAO</name>
<sequence>MKKKSIVYTIFRERFLVLIVFLAHCFLLAQTSKENPALLKTSKNDSLELVLDKKWMVSPDDRPEYAQTNFDDRSWKEISKVDIKNYSKIYWQRNYFKIDSSLVGKPLMVRVMQNGASEIFLDGKRLDVLGKIDVKDPKYKIKNNNPKIITISDTLTHVLSVRIQPVPRNELSSIVSFSGSNFYMYFTLASDYFPETLDEDKSFYSIVMLITGIFMALGFIHLLLFLFYRNAVYNLFFGIYNLSIALMSFLLVKFYQMEDPTTLISTTFWFYISFAAFCFSLSGFVNTLFGKRKLRFYILSIFPVLGICIFYFSNEWASLILLLYLISVTFESFFLIIRAMWRREKSAFIVGGGILVFFVAIVALIITLILNGGSIDPDSDFLSKYFPPIAFFILFSFPVSISAYLAWQFAATNIGLTKQLVEVNRLSDLTIQQEQEKQNILQNQNEILEEQVEKRTSELQVEKQKSEDLLLNILPQEVAQELKDKGKSKAKYYDEVSVLFTDFVNFTATSEKIGVQELLEELNVCFTEFDNIMGKHGLEKIKTIGDAYLAVSGLPTVNKDHAKNAIAASQDILKFIEERKKVSPNALDLRIGIHSGQVIAGIVGVKKFAYDIWGDTVNTAARMEQAGEKGKINISKNTYELVKDDFGTTYRGKISVKGKGEMEMYFVEA</sequence>
<dbReference type="RefSeq" id="WP_144038385.1">
    <property type="nucleotide sequence ID" value="NZ_FUYZ01000010.1"/>
</dbReference>
<evidence type="ECO:0000256" key="7">
    <source>
        <dbReference type="ARBA" id="ARBA00022741"/>
    </source>
</evidence>
<dbReference type="PANTHER" id="PTHR11920:SF335">
    <property type="entry name" value="GUANYLATE CYCLASE"/>
    <property type="match status" value="1"/>
</dbReference>
<dbReference type="GO" id="GO:0005886">
    <property type="term" value="C:plasma membrane"/>
    <property type="evidence" value="ECO:0007669"/>
    <property type="project" value="UniProtKB-ARBA"/>
</dbReference>
<feature type="transmembrane region" description="Helical" evidence="19">
    <location>
        <begin position="348"/>
        <end position="369"/>
    </location>
</feature>
<dbReference type="GO" id="GO:0006171">
    <property type="term" value="P:cAMP biosynthetic process"/>
    <property type="evidence" value="ECO:0007669"/>
    <property type="project" value="UniProtKB-KW"/>
</dbReference>
<evidence type="ECO:0000256" key="15">
    <source>
        <dbReference type="ARBA" id="ARBA00032637"/>
    </source>
</evidence>
<dbReference type="EMBL" id="FUYZ01000010">
    <property type="protein sequence ID" value="SKC04205.1"/>
    <property type="molecule type" value="Genomic_DNA"/>
</dbReference>
<accession>A0A1T5G721</accession>
<dbReference type="Pfam" id="PF00211">
    <property type="entry name" value="Guanylate_cyc"/>
    <property type="match status" value="1"/>
</dbReference>
<evidence type="ECO:0000313" key="22">
    <source>
        <dbReference type="Proteomes" id="UP000191112"/>
    </source>
</evidence>
<keyword evidence="8" id="KW-0067">ATP-binding</keyword>
<evidence type="ECO:0000256" key="3">
    <source>
        <dbReference type="ARBA" id="ARBA00012201"/>
    </source>
</evidence>
<keyword evidence="7" id="KW-0547">Nucleotide-binding</keyword>
<comment type="catalytic activity">
    <reaction evidence="1">
        <text>ATP = 3',5'-cyclic AMP + diphosphate</text>
        <dbReference type="Rhea" id="RHEA:15389"/>
        <dbReference type="ChEBI" id="CHEBI:30616"/>
        <dbReference type="ChEBI" id="CHEBI:33019"/>
        <dbReference type="ChEBI" id="CHEBI:58165"/>
        <dbReference type="EC" id="4.6.1.1"/>
    </reaction>
</comment>
<evidence type="ECO:0000256" key="12">
    <source>
        <dbReference type="ARBA" id="ARBA00023136"/>
    </source>
</evidence>
<feature type="transmembrane region" description="Helical" evidence="19">
    <location>
        <begin position="203"/>
        <end position="228"/>
    </location>
</feature>
<feature type="transmembrane region" description="Helical" evidence="19">
    <location>
        <begin position="296"/>
        <end position="313"/>
    </location>
</feature>
<evidence type="ECO:0000259" key="20">
    <source>
        <dbReference type="PROSITE" id="PS50125"/>
    </source>
</evidence>
<dbReference type="SUPFAM" id="SSF55073">
    <property type="entry name" value="Nucleotide cyclase"/>
    <property type="match status" value="1"/>
</dbReference>
<protein>
    <recommendedName>
        <fullName evidence="4">Adenylate cyclase</fullName>
        <ecNumber evidence="3">4.6.1.1</ecNumber>
    </recommendedName>
    <alternativeName>
        <fullName evidence="14">ATP pyrophosphate-lyase</fullName>
    </alternativeName>
    <alternativeName>
        <fullName evidence="15">Adenylyl cyclase</fullName>
    </alternativeName>
</protein>
<keyword evidence="12 19" id="KW-0472">Membrane</keyword>
<evidence type="ECO:0000256" key="13">
    <source>
        <dbReference type="ARBA" id="ARBA00023239"/>
    </source>
</evidence>
<comment type="subcellular location">
    <subcellularLocation>
        <location evidence="2">Membrane</location>
    </subcellularLocation>
</comment>
<dbReference type="OrthoDB" id="9806704at2"/>
<dbReference type="Gene3D" id="3.30.70.1230">
    <property type="entry name" value="Nucleotide cyclase"/>
    <property type="match status" value="1"/>
</dbReference>
<evidence type="ECO:0000313" key="21">
    <source>
        <dbReference type="EMBL" id="SKC04205.1"/>
    </source>
</evidence>
<evidence type="ECO:0000256" key="11">
    <source>
        <dbReference type="ARBA" id="ARBA00022998"/>
    </source>
</evidence>
<evidence type="ECO:0000256" key="19">
    <source>
        <dbReference type="SAM" id="Phobius"/>
    </source>
</evidence>
<evidence type="ECO:0000256" key="8">
    <source>
        <dbReference type="ARBA" id="ARBA00022840"/>
    </source>
</evidence>
<evidence type="ECO:0000256" key="18">
    <source>
        <dbReference type="SAM" id="Coils"/>
    </source>
</evidence>
<dbReference type="InterPro" id="IPR050401">
    <property type="entry name" value="Cyclic_nucleotide_synthase"/>
</dbReference>
<dbReference type="EC" id="4.6.1.1" evidence="3"/>
<comment type="subunit">
    <text evidence="16">Homodimer. Can also exist as monomer.</text>
</comment>
<dbReference type="GO" id="GO:0004016">
    <property type="term" value="F:adenylate cyclase activity"/>
    <property type="evidence" value="ECO:0007669"/>
    <property type="project" value="UniProtKB-EC"/>
</dbReference>
<evidence type="ECO:0000256" key="5">
    <source>
        <dbReference type="ARBA" id="ARBA00022692"/>
    </source>
</evidence>
<comment type="similarity">
    <text evidence="17">Belongs to the adenylyl cyclase class-4/guanylyl cyclase family.</text>
</comment>
<keyword evidence="6" id="KW-0479">Metal-binding</keyword>
<gene>
    <name evidence="21" type="ORF">SAMN05660477_02601</name>
</gene>
<feature type="domain" description="Guanylate cyclase" evidence="20">
    <location>
        <begin position="497"/>
        <end position="624"/>
    </location>
</feature>
<dbReference type="PROSITE" id="PS00452">
    <property type="entry name" value="GUANYLATE_CYCLASE_1"/>
    <property type="match status" value="1"/>
</dbReference>
<evidence type="ECO:0000256" key="16">
    <source>
        <dbReference type="ARBA" id="ARBA00064436"/>
    </source>
</evidence>
<dbReference type="Gene3D" id="6.10.250.780">
    <property type="match status" value="1"/>
</dbReference>
<evidence type="ECO:0000256" key="4">
    <source>
        <dbReference type="ARBA" id="ARBA00021420"/>
    </source>
</evidence>
<evidence type="ECO:0000256" key="6">
    <source>
        <dbReference type="ARBA" id="ARBA00022723"/>
    </source>
</evidence>
<dbReference type="GO" id="GO:0035556">
    <property type="term" value="P:intracellular signal transduction"/>
    <property type="evidence" value="ECO:0007669"/>
    <property type="project" value="InterPro"/>
</dbReference>